<sequence>MPFPRFRPSKDSAAAITLGSVDDTASSRTNTTASTPSSGTTTTTSSRKKKGSGFFGNKGKTSTAALFPSIPCEEKTELRLSRIMKSTGKSPILRTKAKADDPTISTIASATSNKSWSTLGNSTTTSLTDCNQMLALAQPGVSLTSIPCLESPPSLLANRPASLLHMPLPTSNSSFDVPSYVLEPHEHEELGCLRFAFNSLASATASALNNASNKPILMIEAEIPGDRQAGYDIFSHPLIVEAATSFFTTVFPPEVSWNQPERTATQKSCRTWVYFLSSQDTSVNLVPPVRGDELTLGCTVKAMVRALQASNATIVPNYLLLLLEESAADQSVAVLGTTNPAVAEVELAGLEGVTATQAGAIDRHKIVKVHYDTSRLGYCSLIRYALQKHVVDMIYFDSNEQKQAAQVEIARVQRDDCKLFPFARTMQLDYDPKPALRRTPLRYVPLTNLQATRANRVVSQGAFDQAMHLLSPQQGLILMQAMRNPKTLHEVVDVPILVAWQSVCTQKHPKHILENQERTSEEVVQNPDEEVEVKRYFR</sequence>
<dbReference type="AlphaFoldDB" id="B7GDG7"/>
<dbReference type="RefSeq" id="XP_002185209.1">
    <property type="nucleotide sequence ID" value="XM_002185173.1"/>
</dbReference>
<name>B7GDG7_PHATC</name>
<evidence type="ECO:0000256" key="1">
    <source>
        <dbReference type="SAM" id="MobiDB-lite"/>
    </source>
</evidence>
<gene>
    <name evidence="2" type="ORF">PHATRDRAFT_50254</name>
</gene>
<evidence type="ECO:0000313" key="3">
    <source>
        <dbReference type="Proteomes" id="UP000000759"/>
    </source>
</evidence>
<proteinExistence type="predicted"/>
<dbReference type="PaxDb" id="2850-Phatr50254"/>
<dbReference type="Proteomes" id="UP000000759">
    <property type="component" value="Chromosome 28"/>
</dbReference>
<dbReference type="EMBL" id="CM000630">
    <property type="protein sequence ID" value="EEC43341.1"/>
    <property type="molecule type" value="Genomic_DNA"/>
</dbReference>
<organism evidence="2 3">
    <name type="scientific">Phaeodactylum tricornutum (strain CCAP 1055/1)</name>
    <dbReference type="NCBI Taxonomy" id="556484"/>
    <lineage>
        <taxon>Eukaryota</taxon>
        <taxon>Sar</taxon>
        <taxon>Stramenopiles</taxon>
        <taxon>Ochrophyta</taxon>
        <taxon>Bacillariophyta</taxon>
        <taxon>Bacillariophyceae</taxon>
        <taxon>Bacillariophycidae</taxon>
        <taxon>Naviculales</taxon>
        <taxon>Phaeodactylaceae</taxon>
        <taxon>Phaeodactylum</taxon>
    </lineage>
</organism>
<dbReference type="KEGG" id="pti:PHATRDRAFT_50254"/>
<dbReference type="GeneID" id="7199104"/>
<accession>B7GDG7</accession>
<protein>
    <submittedName>
        <fullName evidence="2">Uncharacterized protein</fullName>
    </submittedName>
</protein>
<reference evidence="3" key="2">
    <citation type="submission" date="2008-08" db="EMBL/GenBank/DDBJ databases">
        <authorList>
            <consortium name="Diatom Consortium"/>
            <person name="Grigoriev I."/>
            <person name="Grimwood J."/>
            <person name="Kuo A."/>
            <person name="Otillar R.P."/>
            <person name="Salamov A."/>
            <person name="Detter J.C."/>
            <person name="Lindquist E."/>
            <person name="Shapiro H."/>
            <person name="Lucas S."/>
            <person name="Glavina del Rio T."/>
            <person name="Pitluck S."/>
            <person name="Rokhsar D."/>
            <person name="Bowler C."/>
        </authorList>
    </citation>
    <scope>GENOME REANNOTATION</scope>
    <source>
        <strain evidence="3">CCAP 1055/1</strain>
    </source>
</reference>
<keyword evidence="3" id="KW-1185">Reference proteome</keyword>
<feature type="compositionally biased region" description="Low complexity" evidence="1">
    <location>
        <begin position="24"/>
        <end position="45"/>
    </location>
</feature>
<feature type="region of interest" description="Disordered" evidence="1">
    <location>
        <begin position="1"/>
        <end position="57"/>
    </location>
</feature>
<evidence type="ECO:0000313" key="2">
    <source>
        <dbReference type="EMBL" id="EEC43341.1"/>
    </source>
</evidence>
<dbReference type="InParanoid" id="B7GDG7"/>
<reference evidence="2 3" key="1">
    <citation type="journal article" date="2008" name="Nature">
        <title>The Phaeodactylum genome reveals the evolutionary history of diatom genomes.</title>
        <authorList>
            <person name="Bowler C."/>
            <person name="Allen A.E."/>
            <person name="Badger J.H."/>
            <person name="Grimwood J."/>
            <person name="Jabbari K."/>
            <person name="Kuo A."/>
            <person name="Maheswari U."/>
            <person name="Martens C."/>
            <person name="Maumus F."/>
            <person name="Otillar R.P."/>
            <person name="Rayko E."/>
            <person name="Salamov A."/>
            <person name="Vandepoele K."/>
            <person name="Beszteri B."/>
            <person name="Gruber A."/>
            <person name="Heijde M."/>
            <person name="Katinka M."/>
            <person name="Mock T."/>
            <person name="Valentin K."/>
            <person name="Verret F."/>
            <person name="Berges J.A."/>
            <person name="Brownlee C."/>
            <person name="Cadoret J.P."/>
            <person name="Chiovitti A."/>
            <person name="Choi C.J."/>
            <person name="Coesel S."/>
            <person name="De Martino A."/>
            <person name="Detter J.C."/>
            <person name="Durkin C."/>
            <person name="Falciatore A."/>
            <person name="Fournet J."/>
            <person name="Haruta M."/>
            <person name="Huysman M.J."/>
            <person name="Jenkins B.D."/>
            <person name="Jiroutova K."/>
            <person name="Jorgensen R.E."/>
            <person name="Joubert Y."/>
            <person name="Kaplan A."/>
            <person name="Kroger N."/>
            <person name="Kroth P.G."/>
            <person name="La Roche J."/>
            <person name="Lindquist E."/>
            <person name="Lommer M."/>
            <person name="Martin-Jezequel V."/>
            <person name="Lopez P.J."/>
            <person name="Lucas S."/>
            <person name="Mangogna M."/>
            <person name="McGinnis K."/>
            <person name="Medlin L.K."/>
            <person name="Montsant A."/>
            <person name="Oudot-Le Secq M.P."/>
            <person name="Napoli C."/>
            <person name="Obornik M."/>
            <person name="Parker M.S."/>
            <person name="Petit J.L."/>
            <person name="Porcel B.M."/>
            <person name="Poulsen N."/>
            <person name="Robison M."/>
            <person name="Rychlewski L."/>
            <person name="Rynearson T.A."/>
            <person name="Schmutz J."/>
            <person name="Shapiro H."/>
            <person name="Siaut M."/>
            <person name="Stanley M."/>
            <person name="Sussman M.R."/>
            <person name="Taylor A.R."/>
            <person name="Vardi A."/>
            <person name="von Dassow P."/>
            <person name="Vyverman W."/>
            <person name="Willis A."/>
            <person name="Wyrwicz L.S."/>
            <person name="Rokhsar D.S."/>
            <person name="Weissenbach J."/>
            <person name="Armbrust E.V."/>
            <person name="Green B.R."/>
            <person name="Van de Peer Y."/>
            <person name="Grigoriev I.V."/>
        </authorList>
    </citation>
    <scope>NUCLEOTIDE SEQUENCE [LARGE SCALE GENOMIC DNA]</scope>
    <source>
        <strain evidence="2 3">CCAP 1055/1</strain>
    </source>
</reference>
<dbReference type="HOGENOM" id="CLU_506692_0_0_1"/>
<dbReference type="OrthoDB" id="48863at2759"/>